<reference evidence="6 7" key="1">
    <citation type="submission" date="2017-05" db="EMBL/GenBank/DDBJ databases">
        <title>Whole genome sequence of Pseudomonas putida isolate 1312 commercialized as a biostimulant.</title>
        <authorList>
            <person name="Crovadore J."/>
            <person name="Blanc P."/>
            <person name="Chablais R."/>
            <person name="Cochard B."/>
            <person name="Grizard D."/>
            <person name="Lefort F."/>
        </authorList>
    </citation>
    <scope>NUCLEOTIDE SEQUENCE [LARGE SCALE GENOMIC DNA]</scope>
    <source>
        <strain evidence="6 7">1312</strain>
    </source>
</reference>
<dbReference type="InterPro" id="IPR011010">
    <property type="entry name" value="DNA_brk_join_enz"/>
</dbReference>
<comment type="caution">
    <text evidence="6">The sequence shown here is derived from an EMBL/GenBank/DDBJ whole genome shotgun (WGS) entry which is preliminary data.</text>
</comment>
<accession>A0A1Y3KR13</accession>
<protein>
    <submittedName>
        <fullName evidence="6">Integrase</fullName>
    </submittedName>
</protein>
<dbReference type="RefSeq" id="WP_086977761.1">
    <property type="nucleotide sequence ID" value="NZ_NFSB01000084.1"/>
</dbReference>
<evidence type="ECO:0000313" key="6">
    <source>
        <dbReference type="EMBL" id="OUM28316.1"/>
    </source>
</evidence>
<keyword evidence="3" id="KW-0233">DNA recombination</keyword>
<dbReference type="InterPro" id="IPR013762">
    <property type="entry name" value="Integrase-like_cat_sf"/>
</dbReference>
<name>A0A1Y3KR13_PSEPU</name>
<dbReference type="GO" id="GO:0015074">
    <property type="term" value="P:DNA integration"/>
    <property type="evidence" value="ECO:0007669"/>
    <property type="project" value="UniProtKB-KW"/>
</dbReference>
<evidence type="ECO:0000313" key="7">
    <source>
        <dbReference type="Proteomes" id="UP000196082"/>
    </source>
</evidence>
<dbReference type="PROSITE" id="PS51900">
    <property type="entry name" value="CB"/>
    <property type="match status" value="1"/>
</dbReference>
<evidence type="ECO:0000256" key="1">
    <source>
        <dbReference type="ARBA" id="ARBA00022908"/>
    </source>
</evidence>
<dbReference type="GO" id="GO:0006310">
    <property type="term" value="P:DNA recombination"/>
    <property type="evidence" value="ECO:0007669"/>
    <property type="project" value="UniProtKB-KW"/>
</dbReference>
<dbReference type="Gene3D" id="1.10.443.10">
    <property type="entry name" value="Intergrase catalytic core"/>
    <property type="match status" value="1"/>
</dbReference>
<dbReference type="InterPro" id="IPR044068">
    <property type="entry name" value="CB"/>
</dbReference>
<proteinExistence type="predicted"/>
<dbReference type="Proteomes" id="UP000196082">
    <property type="component" value="Unassembled WGS sequence"/>
</dbReference>
<dbReference type="EMBL" id="NFSB01000084">
    <property type="protein sequence ID" value="OUM28316.1"/>
    <property type="molecule type" value="Genomic_DNA"/>
</dbReference>
<sequence length="354" mass="41174">MRHRKKENRDLPERMLRRARKRKGGKIWVAYYYCGRDADGKRIEIPLGQDLAEAKLEWARLEQRARPKVMATMGELFERYERDIIPTKAPRTQKDNKYELERLRKAFSEAPIEAISPPVIAQYRDARTAKTRANREIALLSHVFTMAMEWGFVERNPCLAVRRNKEKVRDFYAADEIWDAVYAEGDQGLKDAMDLAYLAGQRPADTLKFSTVDLDEDYLWVDQNKTDKKLRIRRHVNGVLTGLGLFIDALLERRKLQGVRNSRLITNDGGLRMSWEMLRNRFSEARDKAARKLIADGNTDLAAKVRQFQFRDIRPKAASEIEDISHASRLLGHSKEEITKRVYRRVGEVVSPTK</sequence>
<dbReference type="SUPFAM" id="SSF56349">
    <property type="entry name" value="DNA breaking-rejoining enzymes"/>
    <property type="match status" value="1"/>
</dbReference>
<dbReference type="AlphaFoldDB" id="A0A1Y3KR13"/>
<keyword evidence="2 4" id="KW-0238">DNA-binding</keyword>
<keyword evidence="1" id="KW-0229">DNA integration</keyword>
<dbReference type="Gene3D" id="1.10.150.130">
    <property type="match status" value="1"/>
</dbReference>
<dbReference type="InterPro" id="IPR010998">
    <property type="entry name" value="Integrase_recombinase_N"/>
</dbReference>
<feature type="domain" description="Core-binding (CB)" evidence="5">
    <location>
        <begin position="71"/>
        <end position="148"/>
    </location>
</feature>
<evidence type="ECO:0000256" key="3">
    <source>
        <dbReference type="ARBA" id="ARBA00023172"/>
    </source>
</evidence>
<evidence type="ECO:0000256" key="2">
    <source>
        <dbReference type="ARBA" id="ARBA00023125"/>
    </source>
</evidence>
<organism evidence="6 7">
    <name type="scientific">Pseudomonas putida</name>
    <name type="common">Arthrobacter siderocapsulatus</name>
    <dbReference type="NCBI Taxonomy" id="303"/>
    <lineage>
        <taxon>Bacteria</taxon>
        <taxon>Pseudomonadati</taxon>
        <taxon>Pseudomonadota</taxon>
        <taxon>Gammaproteobacteria</taxon>
        <taxon>Pseudomonadales</taxon>
        <taxon>Pseudomonadaceae</taxon>
        <taxon>Pseudomonas</taxon>
    </lineage>
</organism>
<gene>
    <name evidence="6" type="ORF">B8W72_20895</name>
</gene>
<dbReference type="GO" id="GO:0003677">
    <property type="term" value="F:DNA binding"/>
    <property type="evidence" value="ECO:0007669"/>
    <property type="project" value="UniProtKB-UniRule"/>
</dbReference>
<evidence type="ECO:0000259" key="5">
    <source>
        <dbReference type="PROSITE" id="PS51900"/>
    </source>
</evidence>
<evidence type="ECO:0000256" key="4">
    <source>
        <dbReference type="PROSITE-ProRule" id="PRU01248"/>
    </source>
</evidence>